<dbReference type="PANTHER" id="PTHR48100">
    <property type="entry name" value="BROAD-SPECIFICITY PHOSPHATASE YOR283W-RELATED"/>
    <property type="match status" value="1"/>
</dbReference>
<dbReference type="GO" id="GO:0005829">
    <property type="term" value="C:cytosol"/>
    <property type="evidence" value="ECO:0007669"/>
    <property type="project" value="TreeGrafter"/>
</dbReference>
<organism evidence="1">
    <name type="scientific">viral metagenome</name>
    <dbReference type="NCBI Taxonomy" id="1070528"/>
    <lineage>
        <taxon>unclassified sequences</taxon>
        <taxon>metagenomes</taxon>
        <taxon>organismal metagenomes</taxon>
    </lineage>
</organism>
<reference evidence="1" key="1">
    <citation type="journal article" date="2020" name="Nature">
        <title>Giant virus diversity and host interactions through global metagenomics.</title>
        <authorList>
            <person name="Schulz F."/>
            <person name="Roux S."/>
            <person name="Paez-Espino D."/>
            <person name="Jungbluth S."/>
            <person name="Walsh D.A."/>
            <person name="Denef V.J."/>
            <person name="McMahon K.D."/>
            <person name="Konstantinidis K.T."/>
            <person name="Eloe-Fadrosh E.A."/>
            <person name="Kyrpides N.C."/>
            <person name="Woyke T."/>
        </authorList>
    </citation>
    <scope>NUCLEOTIDE SEQUENCE</scope>
    <source>
        <strain evidence="1">GVMAG-M-3300023184-88</strain>
    </source>
</reference>
<dbReference type="Gene3D" id="3.40.50.1240">
    <property type="entry name" value="Phosphoglycerate mutase-like"/>
    <property type="match status" value="1"/>
</dbReference>
<sequence>MANPITVNVIFTRHGYSCANAQRNAVGYKTHVFVKDPQLHPIGIQEATALGRLLAERNIPIHAFCCSQLFRTMQTAHYIKTAYERTKDSYHLNEPLFPPIAILPGINELGSITSDNTPHTYDAYQFDMKKLGEFVGSKLVDLSDGSREFITDKNDVNAALSATIESVLNMLKTETIIGDTVNILIASHHAILKKILKKGYAIDMEQTKINNTDAIVMQRFTYKYLPFTTFEKITGTELPAAGITDEAWPSGNTTKNTSLFGTRCIYRAPLKVADELMKRAQLCPPNYAESPATFKNTPLELDTTVVMKMLHNLPTGDIGATLLANELYFSPIVTVVDISECNVTDVGALALSNAAKNRGAGVHFIFKDGNKLTGYGIRLLTGSSRNARGGYTKKTQMHLRKKTLKKQKV</sequence>
<dbReference type="Pfam" id="PF00300">
    <property type="entry name" value="His_Phos_1"/>
    <property type="match status" value="1"/>
</dbReference>
<dbReference type="InterPro" id="IPR013078">
    <property type="entry name" value="His_Pase_superF_clade-1"/>
</dbReference>
<dbReference type="EMBL" id="MN740185">
    <property type="protein sequence ID" value="QHT92472.1"/>
    <property type="molecule type" value="Genomic_DNA"/>
</dbReference>
<dbReference type="CDD" id="cd07040">
    <property type="entry name" value="HP"/>
    <property type="match status" value="1"/>
</dbReference>
<dbReference type="SUPFAM" id="SSF53254">
    <property type="entry name" value="Phosphoglycerate mutase-like"/>
    <property type="match status" value="1"/>
</dbReference>
<dbReference type="AlphaFoldDB" id="A0A6C0IHN4"/>
<proteinExistence type="predicted"/>
<name>A0A6C0IHN4_9ZZZZ</name>
<dbReference type="InterPro" id="IPR029033">
    <property type="entry name" value="His_PPase_superfam"/>
</dbReference>
<accession>A0A6C0IHN4</accession>
<protein>
    <recommendedName>
        <fullName evidence="2">Histidine phosphatase superfamily (Branch 1)</fullName>
    </recommendedName>
</protein>
<dbReference type="InterPro" id="IPR050275">
    <property type="entry name" value="PGM_Phosphatase"/>
</dbReference>
<dbReference type="GO" id="GO:0016791">
    <property type="term" value="F:phosphatase activity"/>
    <property type="evidence" value="ECO:0007669"/>
    <property type="project" value="TreeGrafter"/>
</dbReference>
<evidence type="ECO:0008006" key="2">
    <source>
        <dbReference type="Google" id="ProtNLM"/>
    </source>
</evidence>
<evidence type="ECO:0000313" key="1">
    <source>
        <dbReference type="EMBL" id="QHT92472.1"/>
    </source>
</evidence>
<dbReference type="SUPFAM" id="SSF52047">
    <property type="entry name" value="RNI-like"/>
    <property type="match status" value="1"/>
</dbReference>
<dbReference type="PANTHER" id="PTHR48100:SF44">
    <property type="entry name" value="PHOSPHATASE C1620.13-RELATED"/>
    <property type="match status" value="1"/>
</dbReference>